<proteinExistence type="inferred from homology"/>
<evidence type="ECO:0000256" key="5">
    <source>
        <dbReference type="ARBA" id="ARBA00022777"/>
    </source>
</evidence>
<sequence length="337" mass="37311">MGYGSSEKVGDRMDMFCGLEVCWPGSAKIEHSAAIDGATCEKAGDGESTTTEPPCVQTIKSEDVRKPADLSNASNSDDQVLMLSPQLRQFRFDDLKIATRNFRPDSLIGEGGFGYVFKGWVDEHGTAPMKPGTGLTVAVKTLNKSGLQGHKEWLAEINFLGQFHHPNLVKLIGYCIEEDQRLLVYEFMQRGSLEWHLFRRGAFPLPWNVRMKIALGAAKGLCFLHNSRLNGSKPVIYRDFKASNVLLDLDFTAKLSDFGLAKDGPKGGETHVSTRVMGTYGYAAPEYVLTGHLTTMSDVYSFGVVLLELLSGKRSVDKNRPANQHNLVEWSRPFLSD</sequence>
<dbReference type="SUPFAM" id="SSF56112">
    <property type="entry name" value="Protein kinase-like (PK-like)"/>
    <property type="match status" value="1"/>
</dbReference>
<evidence type="ECO:0000256" key="3">
    <source>
        <dbReference type="ARBA" id="ARBA00022679"/>
    </source>
</evidence>
<dbReference type="Gene3D" id="3.30.200.20">
    <property type="entry name" value="Phosphorylase Kinase, domain 1"/>
    <property type="match status" value="1"/>
</dbReference>
<dbReference type="GO" id="GO:0004674">
    <property type="term" value="F:protein serine/threonine kinase activity"/>
    <property type="evidence" value="ECO:0007669"/>
    <property type="project" value="UniProtKB-KW"/>
</dbReference>
<feature type="binding site" evidence="7">
    <location>
        <position position="140"/>
    </location>
    <ligand>
        <name>ATP</name>
        <dbReference type="ChEBI" id="CHEBI:30616"/>
    </ligand>
</feature>
<name>A0A8T2S072_CERRI</name>
<dbReference type="InterPro" id="IPR050823">
    <property type="entry name" value="Plant_Ser_Thr_Prot_Kinase"/>
</dbReference>
<evidence type="ECO:0000313" key="11">
    <source>
        <dbReference type="Proteomes" id="UP000825935"/>
    </source>
</evidence>
<dbReference type="Gene3D" id="1.10.510.10">
    <property type="entry name" value="Transferase(Phosphotransferase) domain 1"/>
    <property type="match status" value="1"/>
</dbReference>
<evidence type="ECO:0000313" key="10">
    <source>
        <dbReference type="EMBL" id="KAH7301138.1"/>
    </source>
</evidence>
<evidence type="ECO:0000256" key="8">
    <source>
        <dbReference type="RuleBase" id="RU000304"/>
    </source>
</evidence>
<dbReference type="OrthoDB" id="4062651at2759"/>
<dbReference type="InterPro" id="IPR001245">
    <property type="entry name" value="Ser-Thr/Tyr_kinase_cat_dom"/>
</dbReference>
<feature type="domain" description="Protein kinase" evidence="9">
    <location>
        <begin position="102"/>
        <end position="337"/>
    </location>
</feature>
<dbReference type="EMBL" id="CM035428">
    <property type="protein sequence ID" value="KAH7301138.1"/>
    <property type="molecule type" value="Genomic_DNA"/>
</dbReference>
<evidence type="ECO:0000259" key="9">
    <source>
        <dbReference type="PROSITE" id="PS50011"/>
    </source>
</evidence>
<comment type="caution">
    <text evidence="10">The sequence shown here is derived from an EMBL/GenBank/DDBJ whole genome shotgun (WGS) entry which is preliminary data.</text>
</comment>
<dbReference type="EC" id="2.7.11.1" evidence="1"/>
<accession>A0A8T2S072</accession>
<dbReference type="InterPro" id="IPR011009">
    <property type="entry name" value="Kinase-like_dom_sf"/>
</dbReference>
<dbReference type="InterPro" id="IPR000719">
    <property type="entry name" value="Prot_kinase_dom"/>
</dbReference>
<evidence type="ECO:0000256" key="1">
    <source>
        <dbReference type="ARBA" id="ARBA00012513"/>
    </source>
</evidence>
<dbReference type="InterPro" id="IPR008271">
    <property type="entry name" value="Ser/Thr_kinase_AS"/>
</dbReference>
<protein>
    <recommendedName>
        <fullName evidence="1">non-specific serine/threonine protein kinase</fullName>
        <ecNumber evidence="1">2.7.11.1</ecNumber>
    </recommendedName>
</protein>
<evidence type="ECO:0000256" key="2">
    <source>
        <dbReference type="ARBA" id="ARBA00022527"/>
    </source>
</evidence>
<evidence type="ECO:0000256" key="6">
    <source>
        <dbReference type="ARBA" id="ARBA00022840"/>
    </source>
</evidence>
<reference evidence="10 11" key="1">
    <citation type="submission" date="2021-08" db="EMBL/GenBank/DDBJ databases">
        <title>WGS assembly of Ceratopteris richardii.</title>
        <authorList>
            <person name="Marchant D.B."/>
            <person name="Chen G."/>
            <person name="Jenkins J."/>
            <person name="Shu S."/>
            <person name="Leebens-Mack J."/>
            <person name="Grimwood J."/>
            <person name="Schmutz J."/>
            <person name="Soltis P."/>
            <person name="Soltis D."/>
            <person name="Chen Z.-H."/>
        </authorList>
    </citation>
    <scope>NUCLEOTIDE SEQUENCE [LARGE SCALE GENOMIC DNA]</scope>
    <source>
        <strain evidence="10">Whitten #5841</strain>
        <tissue evidence="10">Leaf</tissue>
    </source>
</reference>
<keyword evidence="5" id="KW-0418">Kinase</keyword>
<dbReference type="PROSITE" id="PS00108">
    <property type="entry name" value="PROTEIN_KINASE_ST"/>
    <property type="match status" value="1"/>
</dbReference>
<evidence type="ECO:0000256" key="4">
    <source>
        <dbReference type="ARBA" id="ARBA00022741"/>
    </source>
</evidence>
<dbReference type="PROSITE" id="PS00107">
    <property type="entry name" value="PROTEIN_KINASE_ATP"/>
    <property type="match status" value="1"/>
</dbReference>
<gene>
    <name evidence="10" type="ORF">KP509_23G014100</name>
</gene>
<keyword evidence="2 8" id="KW-0723">Serine/threonine-protein kinase</keyword>
<comment type="similarity">
    <text evidence="8">Belongs to the protein kinase superfamily.</text>
</comment>
<organism evidence="10 11">
    <name type="scientific">Ceratopteris richardii</name>
    <name type="common">Triangle waterfern</name>
    <dbReference type="NCBI Taxonomy" id="49495"/>
    <lineage>
        <taxon>Eukaryota</taxon>
        <taxon>Viridiplantae</taxon>
        <taxon>Streptophyta</taxon>
        <taxon>Embryophyta</taxon>
        <taxon>Tracheophyta</taxon>
        <taxon>Polypodiopsida</taxon>
        <taxon>Polypodiidae</taxon>
        <taxon>Polypodiales</taxon>
        <taxon>Pteridineae</taxon>
        <taxon>Pteridaceae</taxon>
        <taxon>Parkerioideae</taxon>
        <taxon>Ceratopteris</taxon>
    </lineage>
</organism>
<dbReference type="AlphaFoldDB" id="A0A8T2S072"/>
<dbReference type="Proteomes" id="UP000825935">
    <property type="component" value="Chromosome 23"/>
</dbReference>
<dbReference type="InterPro" id="IPR017441">
    <property type="entry name" value="Protein_kinase_ATP_BS"/>
</dbReference>
<keyword evidence="6 7" id="KW-0067">ATP-binding</keyword>
<dbReference type="PROSITE" id="PS50011">
    <property type="entry name" value="PROTEIN_KINASE_DOM"/>
    <property type="match status" value="1"/>
</dbReference>
<dbReference type="PANTHER" id="PTHR45621">
    <property type="entry name" value="OS01G0588500 PROTEIN-RELATED"/>
    <property type="match status" value="1"/>
</dbReference>
<keyword evidence="3" id="KW-0808">Transferase</keyword>
<keyword evidence="4 7" id="KW-0547">Nucleotide-binding</keyword>
<evidence type="ECO:0000256" key="7">
    <source>
        <dbReference type="PROSITE-ProRule" id="PRU10141"/>
    </source>
</evidence>
<keyword evidence="11" id="KW-1185">Reference proteome</keyword>
<dbReference type="FunFam" id="3.30.200.20:FF:000228">
    <property type="entry name" value="Serine/threonine-protein kinase BIK1"/>
    <property type="match status" value="1"/>
</dbReference>
<dbReference type="Pfam" id="PF07714">
    <property type="entry name" value="PK_Tyr_Ser-Thr"/>
    <property type="match status" value="1"/>
</dbReference>
<dbReference type="GO" id="GO:0005524">
    <property type="term" value="F:ATP binding"/>
    <property type="evidence" value="ECO:0007669"/>
    <property type="project" value="UniProtKB-UniRule"/>
</dbReference>